<dbReference type="PANTHER" id="PTHR37422:SF13">
    <property type="entry name" value="LIPOPOLYSACCHARIDE BIOSYNTHESIS PROTEIN PA4999-RELATED"/>
    <property type="match status" value="1"/>
</dbReference>
<feature type="transmembrane region" description="Helical" evidence="5">
    <location>
        <begin position="194"/>
        <end position="211"/>
    </location>
</feature>
<evidence type="ECO:0000256" key="2">
    <source>
        <dbReference type="ARBA" id="ARBA00022692"/>
    </source>
</evidence>
<feature type="transmembrane region" description="Helical" evidence="5">
    <location>
        <begin position="240"/>
        <end position="256"/>
    </location>
</feature>
<feature type="transmembrane region" description="Helical" evidence="5">
    <location>
        <begin position="24"/>
        <end position="45"/>
    </location>
</feature>
<feature type="transmembrane region" description="Helical" evidence="5">
    <location>
        <begin position="105"/>
        <end position="126"/>
    </location>
</feature>
<keyword evidence="3 5" id="KW-1133">Transmembrane helix</keyword>
<evidence type="ECO:0000256" key="1">
    <source>
        <dbReference type="ARBA" id="ARBA00004141"/>
    </source>
</evidence>
<organism evidence="7 8">
    <name type="scientific">Microbacterium schleiferi</name>
    <dbReference type="NCBI Taxonomy" id="69362"/>
    <lineage>
        <taxon>Bacteria</taxon>
        <taxon>Bacillati</taxon>
        <taxon>Actinomycetota</taxon>
        <taxon>Actinomycetes</taxon>
        <taxon>Micrococcales</taxon>
        <taxon>Microbacteriaceae</taxon>
        <taxon>Microbacterium</taxon>
    </lineage>
</organism>
<accession>A0ABU7V276</accession>
<comment type="subcellular location">
    <subcellularLocation>
        <location evidence="1">Membrane</location>
        <topology evidence="1">Multi-pass membrane protein</topology>
    </subcellularLocation>
</comment>
<evidence type="ECO:0000259" key="6">
    <source>
        <dbReference type="Pfam" id="PF04932"/>
    </source>
</evidence>
<keyword evidence="2 5" id="KW-0812">Transmembrane</keyword>
<dbReference type="InterPro" id="IPR051533">
    <property type="entry name" value="WaaL-like"/>
</dbReference>
<feature type="transmembrane region" description="Helical" evidence="5">
    <location>
        <begin position="51"/>
        <end position="69"/>
    </location>
</feature>
<proteinExistence type="predicted"/>
<keyword evidence="8" id="KW-1185">Reference proteome</keyword>
<evidence type="ECO:0000256" key="4">
    <source>
        <dbReference type="ARBA" id="ARBA00023136"/>
    </source>
</evidence>
<dbReference type="Pfam" id="PF04932">
    <property type="entry name" value="Wzy_C"/>
    <property type="match status" value="1"/>
</dbReference>
<feature type="transmembrane region" description="Helical" evidence="5">
    <location>
        <begin position="81"/>
        <end position="99"/>
    </location>
</feature>
<feature type="transmembrane region" description="Helical" evidence="5">
    <location>
        <begin position="218"/>
        <end position="234"/>
    </location>
</feature>
<name>A0ABU7V276_9MICO</name>
<evidence type="ECO:0000256" key="3">
    <source>
        <dbReference type="ARBA" id="ARBA00022989"/>
    </source>
</evidence>
<feature type="transmembrane region" description="Helical" evidence="5">
    <location>
        <begin position="268"/>
        <end position="286"/>
    </location>
</feature>
<protein>
    <submittedName>
        <fullName evidence="7">O-antigen ligase family protein</fullName>
    </submittedName>
</protein>
<gene>
    <name evidence="7" type="ORF">V2V91_01395</name>
</gene>
<evidence type="ECO:0000256" key="5">
    <source>
        <dbReference type="SAM" id="Phobius"/>
    </source>
</evidence>
<dbReference type="EMBL" id="JAZHOV010000001">
    <property type="protein sequence ID" value="MEF2253789.1"/>
    <property type="molecule type" value="Genomic_DNA"/>
</dbReference>
<keyword evidence="4 5" id="KW-0472">Membrane</keyword>
<dbReference type="InterPro" id="IPR007016">
    <property type="entry name" value="O-antigen_ligase-rel_domated"/>
</dbReference>
<dbReference type="GO" id="GO:0016874">
    <property type="term" value="F:ligase activity"/>
    <property type="evidence" value="ECO:0007669"/>
    <property type="project" value="UniProtKB-KW"/>
</dbReference>
<reference evidence="7 8" key="1">
    <citation type="submission" date="2024-01" db="EMBL/GenBank/DDBJ databases">
        <title>the genome sequence of strain Microbacterium schleiferi NBRC 15075.</title>
        <authorList>
            <person name="Ding Y."/>
            <person name="Zhang G."/>
        </authorList>
    </citation>
    <scope>NUCLEOTIDE SEQUENCE [LARGE SCALE GENOMIC DNA]</scope>
    <source>
        <strain evidence="7 8">NBRC 15075</strain>
    </source>
</reference>
<feature type="transmembrane region" description="Helical" evidence="5">
    <location>
        <begin position="356"/>
        <end position="377"/>
    </location>
</feature>
<dbReference type="Proteomes" id="UP001351900">
    <property type="component" value="Unassembled WGS sequence"/>
</dbReference>
<evidence type="ECO:0000313" key="8">
    <source>
        <dbReference type="Proteomes" id="UP001351900"/>
    </source>
</evidence>
<keyword evidence="7" id="KW-0436">Ligase</keyword>
<evidence type="ECO:0000313" key="7">
    <source>
        <dbReference type="EMBL" id="MEF2253789.1"/>
    </source>
</evidence>
<comment type="caution">
    <text evidence="7">The sequence shown here is derived from an EMBL/GenBank/DDBJ whole genome shotgun (WGS) entry which is preliminary data.</text>
</comment>
<sequence>MARFSRHPASAPPVAPERERTRHLLLRGWMVFSLFFAFTAPGWVLGFGVPVTAIVGGVIVAGSAVMVAVIRPPFQWRRLPWIAGTFILWAGLSIAWSGWRETSALTWLLLVATTFQGIAIASVLTWREIVRAIGAALGWVIGLSLLAEILVAWLVGGALYAGFETDAAAGAPEWISGGIFAGARIDGVIGNPNLLGMIALLAVIVFTIEFAARESRRIMLGVWIGLSVLTLVLAASVTAWIAAAGVALVLATVLLMRTARKPGERTRYYVGYAVIGAAGAVALWIWRVPVFTALDRTADLLDRETIWTAVLERAGDHLAIGGGFATPWLPRDPAFQDWIVLDGRQVTQAHSVWVDILFQLGIVGVFLLGFAYLAFVWRSWFFAVDRPRWDLRADRPYSALTLLPTLTAAVLLVQGLAETAPLMGWGWMLMILLGSKIKQSPHIGEGPAEQRLAIERGELLRTP</sequence>
<feature type="transmembrane region" description="Helical" evidence="5">
    <location>
        <begin position="397"/>
        <end position="417"/>
    </location>
</feature>
<dbReference type="PANTHER" id="PTHR37422">
    <property type="entry name" value="TEICHURONIC ACID BIOSYNTHESIS PROTEIN TUAE"/>
    <property type="match status" value="1"/>
</dbReference>
<feature type="transmembrane region" description="Helical" evidence="5">
    <location>
        <begin position="133"/>
        <end position="155"/>
    </location>
</feature>
<dbReference type="RefSeq" id="WP_331790505.1">
    <property type="nucleotide sequence ID" value="NZ_BAAAUO010000003.1"/>
</dbReference>
<feature type="domain" description="O-antigen ligase-related" evidence="6">
    <location>
        <begin position="226"/>
        <end position="368"/>
    </location>
</feature>